<evidence type="ECO:0000313" key="1">
    <source>
        <dbReference type="EMBL" id="GBM72596.1"/>
    </source>
</evidence>
<proteinExistence type="predicted"/>
<reference evidence="1 2" key="1">
    <citation type="journal article" date="2019" name="Sci. Rep.">
        <title>Orb-weaving spider Araneus ventricosus genome elucidates the spidroin gene catalogue.</title>
        <authorList>
            <person name="Kono N."/>
            <person name="Nakamura H."/>
            <person name="Ohtoshi R."/>
            <person name="Moran D.A.P."/>
            <person name="Shinohara A."/>
            <person name="Yoshida Y."/>
            <person name="Fujiwara M."/>
            <person name="Mori M."/>
            <person name="Tomita M."/>
            <person name="Arakawa K."/>
        </authorList>
    </citation>
    <scope>NUCLEOTIDE SEQUENCE [LARGE SCALE GENOMIC DNA]</scope>
</reference>
<protein>
    <submittedName>
        <fullName evidence="1">Uncharacterized protein</fullName>
    </submittedName>
</protein>
<dbReference type="AlphaFoldDB" id="A0A4Y2I646"/>
<organism evidence="1 2">
    <name type="scientific">Araneus ventricosus</name>
    <name type="common">Orbweaver spider</name>
    <name type="synonym">Epeira ventricosa</name>
    <dbReference type="NCBI Taxonomy" id="182803"/>
    <lineage>
        <taxon>Eukaryota</taxon>
        <taxon>Metazoa</taxon>
        <taxon>Ecdysozoa</taxon>
        <taxon>Arthropoda</taxon>
        <taxon>Chelicerata</taxon>
        <taxon>Arachnida</taxon>
        <taxon>Araneae</taxon>
        <taxon>Araneomorphae</taxon>
        <taxon>Entelegynae</taxon>
        <taxon>Araneoidea</taxon>
        <taxon>Araneidae</taxon>
        <taxon>Araneus</taxon>
    </lineage>
</organism>
<accession>A0A4Y2I646</accession>
<sequence>MIPTHYPVPRIFLKKKLHTISTQLWQNEWGNGDTSRNVQLIFPKVKSSPASWQIGDVAIGDGRAPNYLKIFTIRKSDRCGVLRSPLHLATSCPLGSW</sequence>
<keyword evidence="2" id="KW-1185">Reference proteome</keyword>
<dbReference type="Proteomes" id="UP000499080">
    <property type="component" value="Unassembled WGS sequence"/>
</dbReference>
<dbReference type="EMBL" id="BGPR01002388">
    <property type="protein sequence ID" value="GBM72596.1"/>
    <property type="molecule type" value="Genomic_DNA"/>
</dbReference>
<comment type="caution">
    <text evidence="1">The sequence shown here is derived from an EMBL/GenBank/DDBJ whole genome shotgun (WGS) entry which is preliminary data.</text>
</comment>
<gene>
    <name evidence="1" type="ORF">AVEN_107146_1</name>
</gene>
<name>A0A4Y2I646_ARAVE</name>
<evidence type="ECO:0000313" key="2">
    <source>
        <dbReference type="Proteomes" id="UP000499080"/>
    </source>
</evidence>